<dbReference type="PANTHER" id="PTHR46193:SF18">
    <property type="entry name" value="HEXITOL PHOSPHATASE B"/>
    <property type="match status" value="1"/>
</dbReference>
<dbReference type="InterPro" id="IPR023198">
    <property type="entry name" value="PGP-like_dom2"/>
</dbReference>
<dbReference type="Gene3D" id="3.40.50.1000">
    <property type="entry name" value="HAD superfamily/HAD-like"/>
    <property type="match status" value="1"/>
</dbReference>
<dbReference type="SUPFAM" id="SSF56784">
    <property type="entry name" value="HAD-like"/>
    <property type="match status" value="1"/>
</dbReference>
<evidence type="ECO:0000256" key="9">
    <source>
        <dbReference type="ARBA" id="ARBA00044968"/>
    </source>
</evidence>
<dbReference type="InterPro" id="IPR036412">
    <property type="entry name" value="HAD-like_sf"/>
</dbReference>
<dbReference type="EMBL" id="LR134355">
    <property type="protein sequence ID" value="VEG50286.1"/>
    <property type="molecule type" value="Genomic_DNA"/>
</dbReference>
<dbReference type="GO" id="GO:0046872">
    <property type="term" value="F:metal ion binding"/>
    <property type="evidence" value="ECO:0007669"/>
    <property type="project" value="UniProtKB-KW"/>
</dbReference>
<name>A0A3S4VLC6_MYCCI</name>
<accession>A0A3S4VLC6</accession>
<dbReference type="GO" id="GO:0016798">
    <property type="term" value="F:hydrolase activity, acting on glycosyl bonds"/>
    <property type="evidence" value="ECO:0007669"/>
    <property type="project" value="UniProtKB-KW"/>
</dbReference>
<evidence type="ECO:0000256" key="2">
    <source>
        <dbReference type="ARBA" id="ARBA00006171"/>
    </source>
</evidence>
<dbReference type="SFLD" id="SFLDG01129">
    <property type="entry name" value="C1.5:_HAD__Beta-PGM__Phosphata"/>
    <property type="match status" value="1"/>
</dbReference>
<evidence type="ECO:0000256" key="8">
    <source>
        <dbReference type="ARBA" id="ARBA00044926"/>
    </source>
</evidence>
<keyword evidence="12" id="KW-0326">Glycosidase</keyword>
<evidence type="ECO:0000313" key="12">
    <source>
        <dbReference type="EMBL" id="VEG50286.1"/>
    </source>
</evidence>
<evidence type="ECO:0000256" key="6">
    <source>
        <dbReference type="ARBA" id="ARBA00023235"/>
    </source>
</evidence>
<dbReference type="Proteomes" id="UP000282551">
    <property type="component" value="Chromosome"/>
</dbReference>
<dbReference type="NCBIfam" id="TIGR02009">
    <property type="entry name" value="PGMB-YQAB-SF"/>
    <property type="match status" value="1"/>
</dbReference>
<dbReference type="GO" id="GO:0008801">
    <property type="term" value="F:beta-phosphoglucomutase activity"/>
    <property type="evidence" value="ECO:0007669"/>
    <property type="project" value="UniProtKB-EC"/>
</dbReference>
<dbReference type="InterPro" id="IPR051600">
    <property type="entry name" value="Beta-PGM-like"/>
</dbReference>
<comment type="similarity">
    <text evidence="2">Belongs to the HAD-like hydrolase superfamily. CbbY/CbbZ/Gph/YieH family.</text>
</comment>
<keyword evidence="12" id="KW-0378">Hydrolase</keyword>
<dbReference type="AlphaFoldDB" id="A0A3S4VLC6"/>
<dbReference type="InterPro" id="IPR006439">
    <property type="entry name" value="HAD-SF_hydro_IA"/>
</dbReference>
<organism evidence="12 13">
    <name type="scientific">Mycolicibacterium chitae</name>
    <name type="common">Mycobacterium chitae</name>
    <dbReference type="NCBI Taxonomy" id="1792"/>
    <lineage>
        <taxon>Bacteria</taxon>
        <taxon>Bacillati</taxon>
        <taxon>Actinomycetota</taxon>
        <taxon>Actinomycetes</taxon>
        <taxon>Mycobacteriales</taxon>
        <taxon>Mycobacteriaceae</taxon>
        <taxon>Mycolicibacterium</taxon>
    </lineage>
</organism>
<dbReference type="EC" id="5.4.2.6" evidence="9"/>
<keyword evidence="3" id="KW-0597">Phosphoprotein</keyword>
<comment type="catalytic activity">
    <reaction evidence="8">
        <text>beta-D-glucose 1-phosphate = beta-D-glucose 6-phosphate</text>
        <dbReference type="Rhea" id="RHEA:20113"/>
        <dbReference type="ChEBI" id="CHEBI:57684"/>
        <dbReference type="ChEBI" id="CHEBI:58247"/>
        <dbReference type="EC" id="5.4.2.6"/>
    </reaction>
</comment>
<dbReference type="OrthoDB" id="9797743at2"/>
<sequence>MRAPNWSDDDDRRFTISNHEPPARLAPLGLPRRVGACLFDLDGVLTDTASVHRNAWKAMFDAFLAESDPAQRPFDDDDYRAYVDGKTRDLGVLSFLTSRGIELPEGSAEDGPAAATVHGLANRKNAAFQQLLHTDGVTVFEGSRRYLQVVRDAGVAIGVVSSSANAADVLELAGLTPFVDCRVDGVTIRTEGMPGKPAPDSFLRAAELLGVTAAEAAVFEDAIAGVQAGRAGQFAVVVGVDRVGDPDALLGHGADLVVADLDELLAPC</sequence>
<dbReference type="InterPro" id="IPR023214">
    <property type="entry name" value="HAD_sf"/>
</dbReference>
<keyword evidence="7" id="KW-0119">Carbohydrate metabolism</keyword>
<evidence type="ECO:0000256" key="3">
    <source>
        <dbReference type="ARBA" id="ARBA00022553"/>
    </source>
</evidence>
<dbReference type="PANTHER" id="PTHR46193">
    <property type="entry name" value="6-PHOSPHOGLUCONATE PHOSPHATASE"/>
    <property type="match status" value="1"/>
</dbReference>
<dbReference type="Gene3D" id="1.10.150.240">
    <property type="entry name" value="Putative phosphatase, domain 2"/>
    <property type="match status" value="1"/>
</dbReference>
<feature type="region of interest" description="Disordered" evidence="11">
    <location>
        <begin position="1"/>
        <end position="21"/>
    </location>
</feature>
<comment type="cofactor">
    <cofactor evidence="1">
        <name>Mg(2+)</name>
        <dbReference type="ChEBI" id="CHEBI:18420"/>
    </cofactor>
</comment>
<proteinExistence type="inferred from homology"/>
<keyword evidence="5" id="KW-0460">Magnesium</keyword>
<dbReference type="NCBIfam" id="TIGR01509">
    <property type="entry name" value="HAD-SF-IA-v3"/>
    <property type="match status" value="1"/>
</dbReference>
<keyword evidence="6" id="KW-0413">Isomerase</keyword>
<protein>
    <recommendedName>
        <fullName evidence="10">Beta-phosphoglucomutase</fullName>
        <ecNumber evidence="9">5.4.2.6</ecNumber>
    </recommendedName>
</protein>
<gene>
    <name evidence="12" type="ORF">NCTC10485_04604</name>
</gene>
<dbReference type="Pfam" id="PF00702">
    <property type="entry name" value="Hydrolase"/>
    <property type="match status" value="1"/>
</dbReference>
<dbReference type="SFLD" id="SFLDS00003">
    <property type="entry name" value="Haloacid_Dehalogenase"/>
    <property type="match status" value="1"/>
</dbReference>
<evidence type="ECO:0000313" key="13">
    <source>
        <dbReference type="Proteomes" id="UP000282551"/>
    </source>
</evidence>
<evidence type="ECO:0000256" key="4">
    <source>
        <dbReference type="ARBA" id="ARBA00022723"/>
    </source>
</evidence>
<reference evidence="12 13" key="1">
    <citation type="submission" date="2018-12" db="EMBL/GenBank/DDBJ databases">
        <authorList>
            <consortium name="Pathogen Informatics"/>
        </authorList>
    </citation>
    <scope>NUCLEOTIDE SEQUENCE [LARGE SCALE GENOMIC DNA]</scope>
    <source>
        <strain evidence="12 13">NCTC10485</strain>
    </source>
</reference>
<evidence type="ECO:0000256" key="7">
    <source>
        <dbReference type="ARBA" id="ARBA00023277"/>
    </source>
</evidence>
<evidence type="ECO:0000256" key="1">
    <source>
        <dbReference type="ARBA" id="ARBA00001946"/>
    </source>
</evidence>
<keyword evidence="4" id="KW-0479">Metal-binding</keyword>
<evidence type="ECO:0000256" key="10">
    <source>
        <dbReference type="ARBA" id="ARBA00044991"/>
    </source>
</evidence>
<evidence type="ECO:0000256" key="5">
    <source>
        <dbReference type="ARBA" id="ARBA00022842"/>
    </source>
</evidence>
<dbReference type="InterPro" id="IPR010976">
    <property type="entry name" value="B-phosphoglucomutase_hydrolase"/>
</dbReference>
<evidence type="ECO:0000256" key="11">
    <source>
        <dbReference type="SAM" id="MobiDB-lite"/>
    </source>
</evidence>
<keyword evidence="13" id="KW-1185">Reference proteome</keyword>